<feature type="domain" description="Response regulatory" evidence="4">
    <location>
        <begin position="10"/>
        <end position="126"/>
    </location>
</feature>
<dbReference type="InterPro" id="IPR039420">
    <property type="entry name" value="WalR-like"/>
</dbReference>
<dbReference type="PROSITE" id="PS50043">
    <property type="entry name" value="HTH_LUXR_2"/>
    <property type="match status" value="1"/>
</dbReference>
<comment type="caution">
    <text evidence="5">The sequence shown here is derived from an EMBL/GenBank/DDBJ whole genome shotgun (WGS) entry which is preliminary data.</text>
</comment>
<dbReference type="Gene3D" id="3.40.50.2300">
    <property type="match status" value="1"/>
</dbReference>
<feature type="modified residue" description="4-aspartylphosphate" evidence="2">
    <location>
        <position position="59"/>
    </location>
</feature>
<evidence type="ECO:0000259" key="3">
    <source>
        <dbReference type="PROSITE" id="PS50043"/>
    </source>
</evidence>
<dbReference type="SMART" id="SM00448">
    <property type="entry name" value="REC"/>
    <property type="match status" value="1"/>
</dbReference>
<gene>
    <name evidence="5" type="ORF">VW35_06060</name>
</gene>
<dbReference type="PANTHER" id="PTHR43214:SF42">
    <property type="entry name" value="TRANSCRIPTIONAL REGULATORY PROTEIN DESR"/>
    <property type="match status" value="1"/>
</dbReference>
<dbReference type="InterPro" id="IPR036388">
    <property type="entry name" value="WH-like_DNA-bd_sf"/>
</dbReference>
<evidence type="ECO:0000256" key="2">
    <source>
        <dbReference type="PROSITE-ProRule" id="PRU00169"/>
    </source>
</evidence>
<dbReference type="EMBL" id="LAJG01000014">
    <property type="protein sequence ID" value="KKB80016.1"/>
    <property type="molecule type" value="Genomic_DNA"/>
</dbReference>
<dbReference type="Pfam" id="PF00196">
    <property type="entry name" value="GerE"/>
    <property type="match status" value="1"/>
</dbReference>
<keyword evidence="6" id="KW-1185">Reference proteome</keyword>
<feature type="domain" description="HTH luxR-type" evidence="3">
    <location>
        <begin position="236"/>
        <end position="301"/>
    </location>
</feature>
<dbReference type="PATRIC" id="fig|361041.3.peg.534"/>
<dbReference type="InterPro" id="IPR001789">
    <property type="entry name" value="Sig_transdc_resp-reg_receiver"/>
</dbReference>
<evidence type="ECO:0000313" key="6">
    <source>
        <dbReference type="Proteomes" id="UP000033514"/>
    </source>
</evidence>
<dbReference type="CDD" id="cd06170">
    <property type="entry name" value="LuxR_C_like"/>
    <property type="match status" value="1"/>
</dbReference>
<dbReference type="InterPro" id="IPR011006">
    <property type="entry name" value="CheY-like_superfamily"/>
</dbReference>
<dbReference type="Gene3D" id="1.10.10.10">
    <property type="entry name" value="Winged helix-like DNA-binding domain superfamily/Winged helix DNA-binding domain"/>
    <property type="match status" value="1"/>
</dbReference>
<dbReference type="GO" id="GO:0000160">
    <property type="term" value="P:phosphorelay signal transduction system"/>
    <property type="evidence" value="ECO:0007669"/>
    <property type="project" value="InterPro"/>
</dbReference>
<dbReference type="GO" id="GO:0003677">
    <property type="term" value="F:DNA binding"/>
    <property type="evidence" value="ECO:0007669"/>
    <property type="project" value="UniProtKB-KW"/>
</dbReference>
<keyword evidence="2" id="KW-0597">Phosphoprotein</keyword>
<dbReference type="InterPro" id="IPR016032">
    <property type="entry name" value="Sig_transdc_resp-reg_C-effctor"/>
</dbReference>
<dbReference type="SUPFAM" id="SSF46894">
    <property type="entry name" value="C-terminal effector domain of the bipartite response regulators"/>
    <property type="match status" value="1"/>
</dbReference>
<dbReference type="GO" id="GO:0006355">
    <property type="term" value="P:regulation of DNA-templated transcription"/>
    <property type="evidence" value="ECO:0007669"/>
    <property type="project" value="InterPro"/>
</dbReference>
<dbReference type="SUPFAM" id="SSF52172">
    <property type="entry name" value="CheY-like"/>
    <property type="match status" value="1"/>
</dbReference>
<reference evidence="5 6" key="1">
    <citation type="submission" date="2015-03" db="EMBL/GenBank/DDBJ databases">
        <authorList>
            <person name="Hassan Y.I."/>
            <person name="Lepp D."/>
            <person name="Zhou T."/>
        </authorList>
    </citation>
    <scope>NUCLEOTIDE SEQUENCE [LARGE SCALE GENOMIC DNA]</scope>
    <source>
        <strain evidence="5 6">GH2-10</strain>
    </source>
</reference>
<dbReference type="OrthoDB" id="5292887at2"/>
<dbReference type="RefSeq" id="WP_046142080.1">
    <property type="nucleotide sequence ID" value="NZ_LAJG01000014.1"/>
</dbReference>
<dbReference type="PROSITE" id="PS50110">
    <property type="entry name" value="RESPONSE_REGULATORY"/>
    <property type="match status" value="1"/>
</dbReference>
<dbReference type="PANTHER" id="PTHR43214">
    <property type="entry name" value="TWO-COMPONENT RESPONSE REGULATOR"/>
    <property type="match status" value="1"/>
</dbReference>
<dbReference type="Pfam" id="PF00072">
    <property type="entry name" value="Response_reg"/>
    <property type="match status" value="1"/>
</dbReference>
<evidence type="ECO:0000256" key="1">
    <source>
        <dbReference type="ARBA" id="ARBA00023125"/>
    </source>
</evidence>
<dbReference type="InterPro" id="IPR000792">
    <property type="entry name" value="Tscrpt_reg_LuxR_C"/>
</dbReference>
<sequence length="304" mass="32796">MSRIEKDQDIVLLVDDSPESLGFLTTALEAAGVTVLVARSGEAALNIAQRVAPDVVLMDAVMPGLDGFETCRQLKAMAPLAHVPVIFMTGLTETEHIVHALESGGVDYLSKPINVDELRARIRVHLANARRAQSARIALDAAGRHLVAFGLDGGVLWSTPQANKLLERSNIDASQQAGMTKAFRRWRSDPADAAGSGFDLSVPGSPGLQFSFLGLVGGDEYLFRLAGAQREGQEDELRQHFGLTRRESEVLLWIARGKSNRDIGEILGLSPRTVNKHLEQVYAKLGVENRASAAIKAIQATSEA</sequence>
<name>A0A0F5LCC8_9HYPH</name>
<organism evidence="5 6">
    <name type="scientific">Devosia soli</name>
    <dbReference type="NCBI Taxonomy" id="361041"/>
    <lineage>
        <taxon>Bacteria</taxon>
        <taxon>Pseudomonadati</taxon>
        <taxon>Pseudomonadota</taxon>
        <taxon>Alphaproteobacteria</taxon>
        <taxon>Hyphomicrobiales</taxon>
        <taxon>Devosiaceae</taxon>
        <taxon>Devosia</taxon>
    </lineage>
</organism>
<protein>
    <submittedName>
        <fullName evidence="5">LuxR family transcriptional regulator</fullName>
    </submittedName>
</protein>
<dbReference type="STRING" id="361041.VW35_06060"/>
<evidence type="ECO:0000259" key="4">
    <source>
        <dbReference type="PROSITE" id="PS50110"/>
    </source>
</evidence>
<dbReference type="PRINTS" id="PR00038">
    <property type="entry name" value="HTHLUXR"/>
</dbReference>
<keyword evidence="1" id="KW-0238">DNA-binding</keyword>
<proteinExistence type="predicted"/>
<accession>A0A0F5LCC8</accession>
<evidence type="ECO:0000313" key="5">
    <source>
        <dbReference type="EMBL" id="KKB80016.1"/>
    </source>
</evidence>
<dbReference type="SMART" id="SM00421">
    <property type="entry name" value="HTH_LUXR"/>
    <property type="match status" value="1"/>
</dbReference>
<dbReference type="Proteomes" id="UP000033514">
    <property type="component" value="Unassembled WGS sequence"/>
</dbReference>
<dbReference type="AlphaFoldDB" id="A0A0F5LCC8"/>